<reference evidence="1 2" key="1">
    <citation type="journal article" date="2016" name="Nat. Commun.">
        <title>Thousands of microbial genomes shed light on interconnected biogeochemical processes in an aquifer system.</title>
        <authorList>
            <person name="Anantharaman K."/>
            <person name="Brown C.T."/>
            <person name="Hug L.A."/>
            <person name="Sharon I."/>
            <person name="Castelle C.J."/>
            <person name="Probst A.J."/>
            <person name="Thomas B.C."/>
            <person name="Singh A."/>
            <person name="Wilkins M.J."/>
            <person name="Karaoz U."/>
            <person name="Brodie E.L."/>
            <person name="Williams K.H."/>
            <person name="Hubbard S.S."/>
            <person name="Banfield J.F."/>
        </authorList>
    </citation>
    <scope>NUCLEOTIDE SEQUENCE [LARGE SCALE GENOMIC DNA]</scope>
</reference>
<dbReference type="STRING" id="1798002.A2478_03045"/>
<proteinExistence type="predicted"/>
<protein>
    <submittedName>
        <fullName evidence="1">Uncharacterized protein</fullName>
    </submittedName>
</protein>
<dbReference type="Proteomes" id="UP000179001">
    <property type="component" value="Unassembled WGS sequence"/>
</dbReference>
<evidence type="ECO:0000313" key="1">
    <source>
        <dbReference type="EMBL" id="OGF32277.1"/>
    </source>
</evidence>
<organism evidence="1 2">
    <name type="scientific">Candidatus Falkowbacteria bacterium RIFOXYC2_FULL_36_12</name>
    <dbReference type="NCBI Taxonomy" id="1798002"/>
    <lineage>
        <taxon>Bacteria</taxon>
        <taxon>Candidatus Falkowiibacteriota</taxon>
    </lineage>
</organism>
<evidence type="ECO:0000313" key="2">
    <source>
        <dbReference type="Proteomes" id="UP000179001"/>
    </source>
</evidence>
<sequence>MLIIMKNNHEQLENSVLNKTRVRKQNKRLVSAKTGTLSRELKKQEIAMKRKKIGVRVRVKKI</sequence>
<dbReference type="AlphaFoldDB" id="A0A1F5SZZ5"/>
<dbReference type="EMBL" id="MFGJ01000006">
    <property type="protein sequence ID" value="OGF32277.1"/>
    <property type="molecule type" value="Genomic_DNA"/>
</dbReference>
<name>A0A1F5SZZ5_9BACT</name>
<comment type="caution">
    <text evidence="1">The sequence shown here is derived from an EMBL/GenBank/DDBJ whole genome shotgun (WGS) entry which is preliminary data.</text>
</comment>
<gene>
    <name evidence="1" type="ORF">A2478_03045</name>
</gene>
<accession>A0A1F5SZZ5</accession>